<dbReference type="VEuPathDB" id="FungiDB:CC77DRAFT_445362"/>
<evidence type="ECO:0000313" key="2">
    <source>
        <dbReference type="EMBL" id="OAG15493.1"/>
    </source>
</evidence>
<name>A0A177D6X5_ALTAL</name>
<dbReference type="Proteomes" id="UP000077248">
    <property type="component" value="Unassembled WGS sequence"/>
</dbReference>
<dbReference type="KEGG" id="aalt:CC77DRAFT_445362"/>
<dbReference type="RefSeq" id="XP_018380914.1">
    <property type="nucleotide sequence ID" value="XM_018531719.1"/>
</dbReference>
<keyword evidence="1" id="KW-1133">Transmembrane helix</keyword>
<dbReference type="STRING" id="5599.A0A177D6X5"/>
<sequence>MGIGGAVLKFGSTALYALEFCCAAVILGIYSYFLAVQADRDVNIPVWQQAVTGLAGATVLYTIFAVLLTCCLGGKKIFAFLGILLDILCCGAMIAVAVLTRDGASSCSGNVNTPLGDGPASSKEGFGSNGQGNQITYAASLGTTCKLNTACFAVAIIGAFLFLLSALVQVFLMRHHKKEKAFGPGPNNGYTKGSGMKFWQRRKANRTMGHRDPEVGTIPATTAGGLAAPTAAHDYRPSHDTAYTGSTVAAPHSGFATDKPVTGGYHTAPHVAPTANYANTGNTATYGQATNY</sequence>
<reference evidence="2 3" key="1">
    <citation type="submission" date="2016-05" db="EMBL/GenBank/DDBJ databases">
        <title>Comparative analysis of secretome profiles of manganese(II)-oxidizing ascomycete fungi.</title>
        <authorList>
            <consortium name="DOE Joint Genome Institute"/>
            <person name="Zeiner C.A."/>
            <person name="Purvine S.O."/>
            <person name="Zink E.M."/>
            <person name="Wu S."/>
            <person name="Pasa-Tolic L."/>
            <person name="Chaput D.L."/>
            <person name="Haridas S."/>
            <person name="Grigoriev I.V."/>
            <person name="Santelli C.M."/>
            <person name="Hansel C.M."/>
        </authorList>
    </citation>
    <scope>NUCLEOTIDE SEQUENCE [LARGE SCALE GENOMIC DNA]</scope>
    <source>
        <strain evidence="2 3">SRC1lrK2f</strain>
    </source>
</reference>
<keyword evidence="1" id="KW-0812">Transmembrane</keyword>
<dbReference type="EMBL" id="KV441493">
    <property type="protein sequence ID" value="OAG15493.1"/>
    <property type="molecule type" value="Genomic_DNA"/>
</dbReference>
<keyword evidence="1" id="KW-0472">Membrane</keyword>
<evidence type="ECO:0008006" key="4">
    <source>
        <dbReference type="Google" id="ProtNLM"/>
    </source>
</evidence>
<evidence type="ECO:0000256" key="1">
    <source>
        <dbReference type="SAM" id="Phobius"/>
    </source>
</evidence>
<feature type="transmembrane region" description="Helical" evidence="1">
    <location>
        <begin position="46"/>
        <end position="70"/>
    </location>
</feature>
<keyword evidence="3" id="KW-1185">Reference proteome</keyword>
<feature type="transmembrane region" description="Helical" evidence="1">
    <location>
        <begin position="12"/>
        <end position="34"/>
    </location>
</feature>
<dbReference type="GeneID" id="29117313"/>
<dbReference type="AlphaFoldDB" id="A0A177D6X5"/>
<organism evidence="2 3">
    <name type="scientific">Alternaria alternata</name>
    <name type="common">Alternaria rot fungus</name>
    <name type="synonym">Torula alternata</name>
    <dbReference type="NCBI Taxonomy" id="5599"/>
    <lineage>
        <taxon>Eukaryota</taxon>
        <taxon>Fungi</taxon>
        <taxon>Dikarya</taxon>
        <taxon>Ascomycota</taxon>
        <taxon>Pezizomycotina</taxon>
        <taxon>Dothideomycetes</taxon>
        <taxon>Pleosporomycetidae</taxon>
        <taxon>Pleosporales</taxon>
        <taxon>Pleosporineae</taxon>
        <taxon>Pleosporaceae</taxon>
        <taxon>Alternaria</taxon>
        <taxon>Alternaria sect. Alternaria</taxon>
        <taxon>Alternaria alternata complex</taxon>
    </lineage>
</organism>
<feature type="transmembrane region" description="Helical" evidence="1">
    <location>
        <begin position="77"/>
        <end position="99"/>
    </location>
</feature>
<accession>A0A177D6X5</accession>
<feature type="transmembrane region" description="Helical" evidence="1">
    <location>
        <begin position="147"/>
        <end position="172"/>
    </location>
</feature>
<evidence type="ECO:0000313" key="3">
    <source>
        <dbReference type="Proteomes" id="UP000077248"/>
    </source>
</evidence>
<protein>
    <recommendedName>
        <fullName evidence="4">MARVEL domain-containing protein</fullName>
    </recommendedName>
</protein>
<dbReference type="OMA" id="WFIRGIQ"/>
<proteinExistence type="predicted"/>
<gene>
    <name evidence="2" type="ORF">CC77DRAFT_445362</name>
</gene>